<proteinExistence type="predicted"/>
<dbReference type="InterPro" id="IPR013519">
    <property type="entry name" value="Int_alpha_beta-p"/>
</dbReference>
<keyword evidence="3" id="KW-0325">Glycoprotein</keyword>
<organism evidence="6 7">
    <name type="scientific">Chaetoceros tenuissimus</name>
    <dbReference type="NCBI Taxonomy" id="426638"/>
    <lineage>
        <taxon>Eukaryota</taxon>
        <taxon>Sar</taxon>
        <taxon>Stramenopiles</taxon>
        <taxon>Ochrophyta</taxon>
        <taxon>Bacillariophyta</taxon>
        <taxon>Coscinodiscophyceae</taxon>
        <taxon>Chaetocerotophycidae</taxon>
        <taxon>Chaetocerotales</taxon>
        <taxon>Chaetocerotaceae</taxon>
        <taxon>Chaetoceros</taxon>
    </lineage>
</organism>
<evidence type="ECO:0000256" key="3">
    <source>
        <dbReference type="ARBA" id="ARBA00023180"/>
    </source>
</evidence>
<dbReference type="Gene3D" id="2.130.10.130">
    <property type="entry name" value="Integrin alpha, N-terminal"/>
    <property type="match status" value="3"/>
</dbReference>
<evidence type="ECO:0000313" key="7">
    <source>
        <dbReference type="Proteomes" id="UP001054902"/>
    </source>
</evidence>
<feature type="region of interest" description="Disordered" evidence="5">
    <location>
        <begin position="810"/>
        <end position="861"/>
    </location>
</feature>
<dbReference type="PANTHER" id="PTHR36220">
    <property type="entry name" value="UNNAMED PRODUCT"/>
    <property type="match status" value="1"/>
</dbReference>
<dbReference type="Proteomes" id="UP001054902">
    <property type="component" value="Unassembled WGS sequence"/>
</dbReference>
<evidence type="ECO:0000256" key="1">
    <source>
        <dbReference type="ARBA" id="ARBA00022729"/>
    </source>
</evidence>
<dbReference type="Gene3D" id="4.10.470.20">
    <property type="match status" value="1"/>
</dbReference>
<feature type="compositionally biased region" description="Low complexity" evidence="5">
    <location>
        <begin position="1052"/>
        <end position="1080"/>
    </location>
</feature>
<dbReference type="Pfam" id="PF14312">
    <property type="entry name" value="FG-GAP_2"/>
    <property type="match status" value="3"/>
</dbReference>
<dbReference type="SUPFAM" id="SSF50370">
    <property type="entry name" value="Ricin B-like lectins"/>
    <property type="match status" value="1"/>
</dbReference>
<dbReference type="SMART" id="SM00191">
    <property type="entry name" value="Int_alpha"/>
    <property type="match status" value="8"/>
</dbReference>
<comment type="caution">
    <text evidence="6">The sequence shown here is derived from an EMBL/GenBank/DDBJ whole genome shotgun (WGS) entry which is preliminary data.</text>
</comment>
<evidence type="ECO:0000256" key="2">
    <source>
        <dbReference type="ARBA" id="ARBA00022737"/>
    </source>
</evidence>
<feature type="region of interest" description="Disordered" evidence="5">
    <location>
        <begin position="139"/>
        <end position="159"/>
    </location>
</feature>
<protein>
    <submittedName>
        <fullName evidence="6">Uncharacterized protein</fullName>
    </submittedName>
</protein>
<name>A0AAD3H155_9STRA</name>
<keyword evidence="2" id="KW-0677">Repeat</keyword>
<feature type="region of interest" description="Disordered" evidence="5">
    <location>
        <begin position="41"/>
        <end position="61"/>
    </location>
</feature>
<evidence type="ECO:0000256" key="4">
    <source>
        <dbReference type="PROSITE-ProRule" id="PRU00803"/>
    </source>
</evidence>
<accession>A0AAD3H155</accession>
<dbReference type="SUPFAM" id="SSF50965">
    <property type="entry name" value="Galactose oxidase, central domain"/>
    <property type="match status" value="2"/>
</dbReference>
<gene>
    <name evidence="6" type="ORF">CTEN210_03024</name>
</gene>
<dbReference type="InterPro" id="IPR028994">
    <property type="entry name" value="Integrin_alpha_N"/>
</dbReference>
<dbReference type="SUPFAM" id="SSF69322">
    <property type="entry name" value="Tricorn protease domain 2"/>
    <property type="match status" value="1"/>
</dbReference>
<dbReference type="EMBL" id="BLLK01000022">
    <property type="protein sequence ID" value="GFH46550.1"/>
    <property type="molecule type" value="Genomic_DNA"/>
</dbReference>
<feature type="repeat" description="FG-GAP" evidence="4">
    <location>
        <begin position="1765"/>
        <end position="1824"/>
    </location>
</feature>
<reference evidence="6 7" key="1">
    <citation type="journal article" date="2021" name="Sci. Rep.">
        <title>The genome of the diatom Chaetoceros tenuissimus carries an ancient integrated fragment of an extant virus.</title>
        <authorList>
            <person name="Hongo Y."/>
            <person name="Kimura K."/>
            <person name="Takaki Y."/>
            <person name="Yoshida Y."/>
            <person name="Baba S."/>
            <person name="Kobayashi G."/>
            <person name="Nagasaki K."/>
            <person name="Hano T."/>
            <person name="Tomaru Y."/>
        </authorList>
    </citation>
    <scope>NUCLEOTIDE SEQUENCE [LARGE SCALE GENOMIC DNA]</scope>
    <source>
        <strain evidence="6 7">NIES-3715</strain>
    </source>
</reference>
<keyword evidence="1" id="KW-0732">Signal</keyword>
<dbReference type="PROSITE" id="PS50231">
    <property type="entry name" value="RICIN_B_LECTIN"/>
    <property type="match status" value="1"/>
</dbReference>
<sequence>MALLSEKSRIAFFAAIAAASVLHIVGKAGYLSSRGPHVLEEGDLRTGDTYPDTASTSAGLKKKKTPTFLDKSLDTIHAEEGEFKGYPDEGQEEDTGLHHLKDLLMSHHGASYPLDSYKDEGKDFAYSYSEILEGEKKDIGLERTGETTARSKTSSSTNNSWKSWLDEMTRWEYWYTADHQKIGPLQKRLDLAGGGKTDWKKKLQQVEVLETSEVAPNDAKQVDKKSKSISHKKILDTTSTKQLVSRVLPEKDIGAAYFRLKATFEEVTAYNSGDDIAANDDLSVIALSSFVLDGSSNSVQNGSFLPLVTIQKLIGEGYVKTNVPMVDVVASPYLDDALAQLAVSGDGSTLAVAQVYSVHGVVNAVSDSTVKIYRESGGNWSVTHTPYMGDAGGGGIKPGIVVSLNENGDYLLVGQRYFSSKKGKVMLYSFNGSTYVLDETLNIVGAEEGDEVGSSVMISRDGTCFIYGSVGENGGTGSAHVYCKDDNGSFAHDTTFDGTDVKSEFGFSVAITSNSSGEKVAAIGARLHDSVGKIDAGLVQVNKKLSSVSSWSPLGSNLVGLRGESIVNYYAGDEFGFSISLGKIQADNSLRIAIGSPNFDADGGDKTEYYHGQVRLYEFNDVSSSDSNWTEVANGIDGQTKDSAGTSVLMSQDGKNLAVSLPKRGEDIVNGVSKGIVEVYVQDEYSEEPSQVPSLSPSVTVFPSSVPSLSNSPSIVPSQSLHPSTAIASDVQLTATFVMDASEVDACISFLKIVFQELLGIADISTIIIEVAQVPDSTVVTRVSPQLEEKINESYGDSIQMKSFNEIASDVPSITPSESPSKVPSSSPSLEPSDVPSNNPSSLPSDIPSDIPSSTPSSQPSSITFREFVIKSTYNNGADDLCLTASNLDVRDNKLNLRKCQLDTEVRNRQVWMFNEGMGLQLALPNEGKCLKSIYKQLEVWTCDGSESVKNFEFVCPNGGDVSCINGMLKQYRPTTNKNFFIGFNGNRKYERLGFFREGTNNESLNKWKLVFKDSWCATENQSLIGNGQCDEEYNIFSCGYDGGDCLMPSFEPSVQPSSVPSSDPTSISSEPSMTPSDIPSLPPSDIPSMNPSVIPSMNPSGSPQPSSSPTSCLRTWEPVGNTISGQMDNDWAGWSVSLSSDGKTMALRAPAFSNADNVGYVQVFRLTDSAWVQLGSDIIGSAKDEFGSSVSLSSDGETLAIGARYGDNLDANAFDSGFVEVYNLKNAAWERLGNRIYGEYGSDLSGFSVSLSSDGHTVAIGAMKNLNAAGHVRVFRLNTSDSSWIQLGSDLDGDYNNGRFGRTVSLSSDGNTVASGQPGKSAGLDKNGQVRVYRYSNIESTWYQLGNDINGEFAGDHLGDSVSLSSDGETVAVGSEAHDLNYSAGDSAGDVKVYRLLTNENGSAWTLLGNSIDGKGSGEYFGTVVSLSSDGKTVAVGTYSRERIWIGHFVRWGNSVAIGGPMNDDNGTDSGKAYVFKFGASCPTSSPTSAPTSSPSLTPSDIPSMNPSDIPSITPSGSPQPSSSPTSCLRTWEPVGNAVSRQIDNDMAGWSMSLSPDGKTMALGAPAKSNVDNIGYVQVFRLINSAWVQLGSDILGSANDEFGYSVSLSSNGETLAIGARFSDGNGNDSGHVEVYHLKNAAWEQLGNRINGECGGAHSGFSVSLSSDGQTVAIGAPSNIVSNTSPIFGGGHVRVFRLNTSDSSWIQLGSDLDGDYCYGRFGRTVSLSSDGNTVATGQSGKSAGLDKNGQVRVYHYSEIDSEWYQLGNDINGEFAGDYFGYSVSLSSDGGTVAVGSPFHDLNYSNGDSAGDVKVYRLLTNENGSAWTLLGNSIDGKSRGDFFGTVVSLSSDGKTVAIGSTERAWVRVYRLSSDESSWLQLDTDIAGGTNQKFGENGLAISSDGNSVAIGAPLNDDNGTDSGKAYVYKFGASCPV</sequence>
<evidence type="ECO:0000256" key="5">
    <source>
        <dbReference type="SAM" id="MobiDB-lite"/>
    </source>
</evidence>
<dbReference type="InterPro" id="IPR011043">
    <property type="entry name" value="Gal_Oxase/kelch_b-propeller"/>
</dbReference>
<feature type="compositionally biased region" description="Low complexity" evidence="5">
    <location>
        <begin position="816"/>
        <end position="861"/>
    </location>
</feature>
<feature type="region of interest" description="Disordered" evidence="5">
    <location>
        <begin position="1052"/>
        <end position="1115"/>
    </location>
</feature>
<evidence type="ECO:0000313" key="6">
    <source>
        <dbReference type="EMBL" id="GFH46550.1"/>
    </source>
</evidence>
<dbReference type="InterPro" id="IPR013517">
    <property type="entry name" value="FG-GAP"/>
</dbReference>
<keyword evidence="7" id="KW-1185">Reference proteome</keyword>
<feature type="compositionally biased region" description="Low complexity" evidence="5">
    <location>
        <begin position="1486"/>
        <end position="1528"/>
    </location>
</feature>
<dbReference type="PROSITE" id="PS51470">
    <property type="entry name" value="FG_GAP"/>
    <property type="match status" value="1"/>
</dbReference>
<feature type="compositionally biased region" description="Low complexity" evidence="5">
    <location>
        <begin position="1096"/>
        <end position="1112"/>
    </location>
</feature>
<dbReference type="InterPro" id="IPR035992">
    <property type="entry name" value="Ricin_B-like_lectins"/>
</dbReference>
<feature type="region of interest" description="Disordered" evidence="5">
    <location>
        <begin position="1486"/>
        <end position="1532"/>
    </location>
</feature>
<dbReference type="PANTHER" id="PTHR36220:SF1">
    <property type="entry name" value="GAMMA TUBULIN COMPLEX COMPONENT C-TERMINAL DOMAIN-CONTAINING PROTEIN"/>
    <property type="match status" value="1"/>
</dbReference>